<dbReference type="AlphaFoldDB" id="A0A967EH20"/>
<dbReference type="GO" id="GO:0015562">
    <property type="term" value="F:efflux transmembrane transporter activity"/>
    <property type="evidence" value="ECO:0007669"/>
    <property type="project" value="TreeGrafter"/>
</dbReference>
<name>A0A967EH20_9RHOB</name>
<dbReference type="Gene3D" id="1.10.287.470">
    <property type="entry name" value="Helix hairpin bin"/>
    <property type="match status" value="1"/>
</dbReference>
<protein>
    <submittedName>
        <fullName evidence="3">HlyD family efflux transporter periplasmic adaptor subunit</fullName>
    </submittedName>
</protein>
<dbReference type="GO" id="GO:1990281">
    <property type="term" value="C:efflux pump complex"/>
    <property type="evidence" value="ECO:0007669"/>
    <property type="project" value="TreeGrafter"/>
</dbReference>
<reference evidence="3" key="1">
    <citation type="submission" date="2020-03" db="EMBL/GenBank/DDBJ databases">
        <title>Roseovarius gahaiensis sp. nov., isolated from Gahai Saline Lake, China.</title>
        <authorList>
            <person name="Sun X."/>
        </authorList>
    </citation>
    <scope>NUCLEOTIDE SEQUENCE</scope>
    <source>
        <strain evidence="3">GH877</strain>
    </source>
</reference>
<dbReference type="Proteomes" id="UP000639775">
    <property type="component" value="Unassembled WGS sequence"/>
</dbReference>
<evidence type="ECO:0000256" key="1">
    <source>
        <dbReference type="SAM" id="Coils"/>
    </source>
</evidence>
<evidence type="ECO:0000313" key="4">
    <source>
        <dbReference type="Proteomes" id="UP000639775"/>
    </source>
</evidence>
<keyword evidence="1" id="KW-0175">Coiled coil</keyword>
<proteinExistence type="predicted"/>
<accession>A0A967EH20</accession>
<dbReference type="Gene3D" id="2.40.30.170">
    <property type="match status" value="1"/>
</dbReference>
<dbReference type="RefSeq" id="WP_167198356.1">
    <property type="nucleotide sequence ID" value="NZ_JAAORB010000030.1"/>
</dbReference>
<evidence type="ECO:0000259" key="2">
    <source>
        <dbReference type="Pfam" id="PF25967"/>
    </source>
</evidence>
<keyword evidence="4" id="KW-1185">Reference proteome</keyword>
<dbReference type="EMBL" id="JAAORB010000030">
    <property type="protein sequence ID" value="NHQ75335.1"/>
    <property type="molecule type" value="Genomic_DNA"/>
</dbReference>
<gene>
    <name evidence="3" type="ORF">HAT86_12825</name>
</gene>
<feature type="coiled-coil region" evidence="1">
    <location>
        <begin position="109"/>
        <end position="143"/>
    </location>
</feature>
<dbReference type="PANTHER" id="PTHR30469">
    <property type="entry name" value="MULTIDRUG RESISTANCE PROTEIN MDTA"/>
    <property type="match status" value="1"/>
</dbReference>
<dbReference type="Pfam" id="PF25967">
    <property type="entry name" value="RND-MFP_C"/>
    <property type="match status" value="1"/>
</dbReference>
<evidence type="ECO:0000313" key="3">
    <source>
        <dbReference type="EMBL" id="NHQ75335.1"/>
    </source>
</evidence>
<organism evidence="3 4">
    <name type="scientific">Roseovarius gahaiensis</name>
    <dbReference type="NCBI Taxonomy" id="2716691"/>
    <lineage>
        <taxon>Bacteria</taxon>
        <taxon>Pseudomonadati</taxon>
        <taxon>Pseudomonadota</taxon>
        <taxon>Alphaproteobacteria</taxon>
        <taxon>Rhodobacterales</taxon>
        <taxon>Roseobacteraceae</taxon>
        <taxon>Roseovarius</taxon>
    </lineage>
</organism>
<dbReference type="Gene3D" id="2.40.50.100">
    <property type="match status" value="1"/>
</dbReference>
<dbReference type="SUPFAM" id="SSF111369">
    <property type="entry name" value="HlyD-like secretion proteins"/>
    <property type="match status" value="1"/>
</dbReference>
<dbReference type="InterPro" id="IPR058627">
    <property type="entry name" value="MdtA-like_C"/>
</dbReference>
<dbReference type="Gene3D" id="2.40.420.20">
    <property type="match status" value="1"/>
</dbReference>
<dbReference type="PANTHER" id="PTHR30469:SF12">
    <property type="entry name" value="MULTIDRUG RESISTANCE PROTEIN MDTA"/>
    <property type="match status" value="1"/>
</dbReference>
<feature type="domain" description="Multidrug resistance protein MdtA-like C-terminal permuted SH3" evidence="2">
    <location>
        <begin position="373"/>
        <end position="418"/>
    </location>
</feature>
<sequence length="434" mass="47398">MKRRHLLWLLPPLAVGVGLAAWLIARSEPPARTPQELRSVTANIQTVEPQAIRPVVRGYGTVRAAQRWQAVAEVAGAITYRHPDLETGKIIPAGTRVLGIDPTRYDFALAQAEADLAALRAEREQLEVEAENTRRLLTIEQDRLNLAKSDLERVRALVARGTAPQSRQDDQERATLQIRRVVQELQNSLDLVPVRQTRLTAQIARAEVGLETARRDLEMTTIETPFSVRIGEVHAERHQFVPAGGRLITADGTARAEVTAQLPIEGFPRLVGAVGGAVDLETDDQAQFLDRINAELRLVSDPGQTWQGRVIRIENALDPQARSVPVVIEVEAPYAGAHPPLRLPLVPNMYVEAVLTGPAGEPRIALPASAVHEGDTVYLRDNDGRLAFRQIEVAWRQDGLAMVSAGLSAGDQVILNDIVPALPGLRVIPAGDAQ</sequence>
<comment type="caution">
    <text evidence="3">The sequence shown here is derived from an EMBL/GenBank/DDBJ whole genome shotgun (WGS) entry which is preliminary data.</text>
</comment>